<evidence type="ECO:0000259" key="6">
    <source>
        <dbReference type="PROSITE" id="PS01124"/>
    </source>
</evidence>
<reference evidence="7 8" key="1">
    <citation type="journal article" date="2015" name="Stand. Genomic Sci.">
        <title>Genomic Encyclopedia of Bacterial and Archaeal Type Strains, Phase III: the genomes of soil and plant-associated and newly described type strains.</title>
        <authorList>
            <person name="Whitman W.B."/>
            <person name="Woyke T."/>
            <person name="Klenk H.P."/>
            <person name="Zhou Y."/>
            <person name="Lilburn T.G."/>
            <person name="Beck B.J."/>
            <person name="De Vos P."/>
            <person name="Vandamme P."/>
            <person name="Eisen J.A."/>
            <person name="Garrity G."/>
            <person name="Hugenholtz P."/>
            <person name="Kyrpides N.C."/>
        </authorList>
    </citation>
    <scope>NUCLEOTIDE SEQUENCE [LARGE SCALE GENOMIC DNA]</scope>
    <source>
        <strain evidence="7 8">ASC-9842</strain>
    </source>
</reference>
<dbReference type="InterPro" id="IPR018060">
    <property type="entry name" value="HTH_AraC"/>
</dbReference>
<evidence type="ECO:0000313" key="7">
    <source>
        <dbReference type="EMBL" id="RZT38481.1"/>
    </source>
</evidence>
<evidence type="ECO:0000313" key="8">
    <source>
        <dbReference type="Proteomes" id="UP000291078"/>
    </source>
</evidence>
<keyword evidence="4" id="KW-0010">Activator</keyword>
<evidence type="ECO:0000256" key="1">
    <source>
        <dbReference type="ARBA" id="ARBA00022491"/>
    </source>
</evidence>
<dbReference type="Proteomes" id="UP000291078">
    <property type="component" value="Unassembled WGS sequence"/>
</dbReference>
<dbReference type="InterPro" id="IPR018062">
    <property type="entry name" value="HTH_AraC-typ_CS"/>
</dbReference>
<dbReference type="PRINTS" id="PR00032">
    <property type="entry name" value="HTHARAC"/>
</dbReference>
<dbReference type="SMART" id="SM00342">
    <property type="entry name" value="HTH_ARAC"/>
    <property type="match status" value="1"/>
</dbReference>
<dbReference type="PROSITE" id="PS01124">
    <property type="entry name" value="HTH_ARAC_FAMILY_2"/>
    <property type="match status" value="1"/>
</dbReference>
<gene>
    <name evidence="7" type="ORF">EV147_2949</name>
</gene>
<dbReference type="FunFam" id="1.10.10.60:FF:000132">
    <property type="entry name" value="AraC family transcriptional regulator"/>
    <property type="match status" value="1"/>
</dbReference>
<dbReference type="PANTHER" id="PTHR11019">
    <property type="entry name" value="HTH-TYPE TRANSCRIPTIONAL REGULATOR NIMR"/>
    <property type="match status" value="1"/>
</dbReference>
<evidence type="ECO:0000256" key="3">
    <source>
        <dbReference type="ARBA" id="ARBA00023125"/>
    </source>
</evidence>
<dbReference type="AlphaFoldDB" id="A0A4Q7RX01"/>
<dbReference type="PANTHER" id="PTHR11019:SF159">
    <property type="entry name" value="TRANSCRIPTIONAL REGULATOR-RELATED"/>
    <property type="match status" value="1"/>
</dbReference>
<dbReference type="InterPro" id="IPR011051">
    <property type="entry name" value="RmlC_Cupin_sf"/>
</dbReference>
<sequence>MPGAPHDSSAEKRFDTHAARPAYLQYDRSEMPVTAMAADYVPGHVTRPHQHPHAQLVHAVQGVMVVSTAEGQWIVPPTRGMWMPGDVVHWIRMVGRVQMRTAYIRPDAAPDLPTRCTVLGISPLLRELILAAIDIPPQYAPDSRDGRLARLLLDEVKLVPTLPLHLPRPADAGLRQICDEILDSPDTGLTLADWGARLGVDPKTIQRRFARETGMTFGRWRQQARLLAALQRLAAGNKVVDVALDMGYGSPSAFATMFRRQFGMPPSAFFK</sequence>
<dbReference type="Gene3D" id="2.60.120.10">
    <property type="entry name" value="Jelly Rolls"/>
    <property type="match status" value="1"/>
</dbReference>
<keyword evidence="1" id="KW-0678">Repressor</keyword>
<proteinExistence type="predicted"/>
<evidence type="ECO:0000256" key="4">
    <source>
        <dbReference type="ARBA" id="ARBA00023159"/>
    </source>
</evidence>
<evidence type="ECO:0000256" key="5">
    <source>
        <dbReference type="ARBA" id="ARBA00023163"/>
    </source>
</evidence>
<dbReference type="GO" id="GO:0003700">
    <property type="term" value="F:DNA-binding transcription factor activity"/>
    <property type="evidence" value="ECO:0007669"/>
    <property type="project" value="InterPro"/>
</dbReference>
<dbReference type="InterPro" id="IPR020449">
    <property type="entry name" value="Tscrpt_reg_AraC-type_HTH"/>
</dbReference>
<keyword evidence="2" id="KW-0805">Transcription regulation</keyword>
<keyword evidence="8" id="KW-1185">Reference proteome</keyword>
<dbReference type="SUPFAM" id="SSF51182">
    <property type="entry name" value="RmlC-like cupins"/>
    <property type="match status" value="1"/>
</dbReference>
<dbReference type="SUPFAM" id="SSF46689">
    <property type="entry name" value="Homeodomain-like"/>
    <property type="match status" value="1"/>
</dbReference>
<dbReference type="GO" id="GO:0043565">
    <property type="term" value="F:sequence-specific DNA binding"/>
    <property type="evidence" value="ECO:0007669"/>
    <property type="project" value="InterPro"/>
</dbReference>
<evidence type="ECO:0000256" key="2">
    <source>
        <dbReference type="ARBA" id="ARBA00023015"/>
    </source>
</evidence>
<feature type="domain" description="HTH araC/xylS-type" evidence="6">
    <location>
        <begin position="175"/>
        <end position="271"/>
    </location>
</feature>
<dbReference type="InterPro" id="IPR014710">
    <property type="entry name" value="RmlC-like_jellyroll"/>
</dbReference>
<dbReference type="CDD" id="cd06124">
    <property type="entry name" value="cupin_NimR-like_N"/>
    <property type="match status" value="1"/>
</dbReference>
<dbReference type="Gene3D" id="1.10.10.60">
    <property type="entry name" value="Homeodomain-like"/>
    <property type="match status" value="1"/>
</dbReference>
<dbReference type="Pfam" id="PF12833">
    <property type="entry name" value="HTH_18"/>
    <property type="match status" value="1"/>
</dbReference>
<dbReference type="InterPro" id="IPR003313">
    <property type="entry name" value="AraC-bd"/>
</dbReference>
<keyword evidence="3 7" id="KW-0238">DNA-binding</keyword>
<dbReference type="OrthoDB" id="9804543at2"/>
<protein>
    <submittedName>
        <fullName evidence="7">AraC-like DNA-binding protein</fullName>
    </submittedName>
</protein>
<dbReference type="EMBL" id="SGXM01000003">
    <property type="protein sequence ID" value="RZT38481.1"/>
    <property type="molecule type" value="Genomic_DNA"/>
</dbReference>
<dbReference type="RefSeq" id="WP_130391940.1">
    <property type="nucleotide sequence ID" value="NZ_SGXM01000003.1"/>
</dbReference>
<dbReference type="InterPro" id="IPR009057">
    <property type="entry name" value="Homeodomain-like_sf"/>
</dbReference>
<keyword evidence="5" id="KW-0804">Transcription</keyword>
<name>A0A4Q7RX01_9BURK</name>
<organism evidence="7 8">
    <name type="scientific">Cupriavidus agavae</name>
    <dbReference type="NCBI Taxonomy" id="1001822"/>
    <lineage>
        <taxon>Bacteria</taxon>
        <taxon>Pseudomonadati</taxon>
        <taxon>Pseudomonadota</taxon>
        <taxon>Betaproteobacteria</taxon>
        <taxon>Burkholderiales</taxon>
        <taxon>Burkholderiaceae</taxon>
        <taxon>Cupriavidus</taxon>
    </lineage>
</organism>
<comment type="caution">
    <text evidence="7">The sequence shown here is derived from an EMBL/GenBank/DDBJ whole genome shotgun (WGS) entry which is preliminary data.</text>
</comment>
<dbReference type="PROSITE" id="PS00041">
    <property type="entry name" value="HTH_ARAC_FAMILY_1"/>
    <property type="match status" value="1"/>
</dbReference>
<dbReference type="Pfam" id="PF02311">
    <property type="entry name" value="AraC_binding"/>
    <property type="match status" value="1"/>
</dbReference>
<accession>A0A4Q7RX01</accession>